<dbReference type="InterPro" id="IPR000909">
    <property type="entry name" value="PLipase_C_PInositol-sp_X_dom"/>
</dbReference>
<dbReference type="GO" id="GO:0016787">
    <property type="term" value="F:hydrolase activity"/>
    <property type="evidence" value="ECO:0007669"/>
    <property type="project" value="UniProtKB-KW"/>
</dbReference>
<dbReference type="PANTHER" id="PTHR13593:SF113">
    <property type="entry name" value="SI:DKEY-266F7.9"/>
    <property type="match status" value="1"/>
</dbReference>
<dbReference type="EC" id="4.6.1.13" evidence="2"/>
<protein>
    <recommendedName>
        <fullName evidence="3">1-phosphatidylinositol phosphodiesterase</fullName>
        <ecNumber evidence="2">4.6.1.13</ecNumber>
    </recommendedName>
    <alternativeName>
        <fullName evidence="5">Phosphatidylinositol diacylglycerol-lyase</fullName>
    </alternativeName>
    <alternativeName>
        <fullName evidence="6">Phosphatidylinositol-specific phospholipase C</fullName>
    </alternativeName>
</protein>
<feature type="signal peptide" evidence="7">
    <location>
        <begin position="1"/>
        <end position="26"/>
    </location>
</feature>
<comment type="catalytic activity">
    <reaction evidence="1">
        <text>a 1,2-diacyl-sn-glycero-3-phospho-(1D-myo-inositol) = 1D-myo-inositol 1,2-cyclic phosphate + a 1,2-diacyl-sn-glycerol</text>
        <dbReference type="Rhea" id="RHEA:17093"/>
        <dbReference type="ChEBI" id="CHEBI:17815"/>
        <dbReference type="ChEBI" id="CHEBI:57880"/>
        <dbReference type="ChEBI" id="CHEBI:58484"/>
        <dbReference type="EC" id="4.6.1.13"/>
    </reaction>
</comment>
<evidence type="ECO:0000256" key="4">
    <source>
        <dbReference type="ARBA" id="ARBA00022963"/>
    </source>
</evidence>
<dbReference type="Pfam" id="PF00388">
    <property type="entry name" value="PI-PLC-X"/>
    <property type="match status" value="1"/>
</dbReference>
<evidence type="ECO:0000256" key="6">
    <source>
        <dbReference type="ARBA" id="ARBA00030782"/>
    </source>
</evidence>
<evidence type="ECO:0000256" key="1">
    <source>
        <dbReference type="ARBA" id="ARBA00001316"/>
    </source>
</evidence>
<keyword evidence="10" id="KW-1185">Reference proteome</keyword>
<evidence type="ECO:0000256" key="3">
    <source>
        <dbReference type="ARBA" id="ARBA00019758"/>
    </source>
</evidence>
<evidence type="ECO:0000259" key="8">
    <source>
        <dbReference type="Pfam" id="PF00388"/>
    </source>
</evidence>
<reference evidence="10" key="1">
    <citation type="journal article" date="2019" name="Int. J. Syst. Evol. Microbiol.">
        <title>The Global Catalogue of Microorganisms (GCM) 10K type strain sequencing project: providing services to taxonomists for standard genome sequencing and annotation.</title>
        <authorList>
            <consortium name="The Broad Institute Genomics Platform"/>
            <consortium name="The Broad Institute Genome Sequencing Center for Infectious Disease"/>
            <person name="Wu L."/>
            <person name="Ma J."/>
        </authorList>
    </citation>
    <scope>NUCLEOTIDE SEQUENCE [LARGE SCALE GENOMIC DNA]</scope>
    <source>
        <strain evidence="10">CGMCC 1.12942</strain>
    </source>
</reference>
<dbReference type="PANTHER" id="PTHR13593">
    <property type="match status" value="1"/>
</dbReference>
<organism evidence="9 10">
    <name type="scientific">Laceyella putida</name>
    <dbReference type="NCBI Taxonomy" id="110101"/>
    <lineage>
        <taxon>Bacteria</taxon>
        <taxon>Bacillati</taxon>
        <taxon>Bacillota</taxon>
        <taxon>Bacilli</taxon>
        <taxon>Bacillales</taxon>
        <taxon>Thermoactinomycetaceae</taxon>
        <taxon>Laceyella</taxon>
    </lineage>
</organism>
<keyword evidence="9" id="KW-0378">Hydrolase</keyword>
<evidence type="ECO:0000256" key="5">
    <source>
        <dbReference type="ARBA" id="ARBA00030474"/>
    </source>
</evidence>
<comment type="caution">
    <text evidence="9">The sequence shown here is derived from an EMBL/GenBank/DDBJ whole genome shotgun (WGS) entry which is preliminary data.</text>
</comment>
<evidence type="ECO:0000256" key="2">
    <source>
        <dbReference type="ARBA" id="ARBA00012581"/>
    </source>
</evidence>
<keyword evidence="4" id="KW-0442">Lipid degradation</keyword>
<dbReference type="Gene3D" id="3.20.20.190">
    <property type="entry name" value="Phosphatidylinositol (PI) phosphodiesterase"/>
    <property type="match status" value="1"/>
</dbReference>
<dbReference type="CDD" id="cd08587">
    <property type="entry name" value="PI-PLCXDc_like"/>
    <property type="match status" value="1"/>
</dbReference>
<dbReference type="Proteomes" id="UP001596500">
    <property type="component" value="Unassembled WGS sequence"/>
</dbReference>
<proteinExistence type="predicted"/>
<dbReference type="EMBL" id="JBHTBW010000002">
    <property type="protein sequence ID" value="MFC7439603.1"/>
    <property type="molecule type" value="Genomic_DNA"/>
</dbReference>
<dbReference type="InterPro" id="IPR017946">
    <property type="entry name" value="PLC-like_Pdiesterase_TIM-brl"/>
</dbReference>
<dbReference type="RefSeq" id="WP_379862787.1">
    <property type="nucleotide sequence ID" value="NZ_JBHTBW010000002.1"/>
</dbReference>
<gene>
    <name evidence="9" type="ORF">ACFQNG_00245</name>
</gene>
<name>A0ABW2RF71_9BACL</name>
<evidence type="ECO:0000313" key="10">
    <source>
        <dbReference type="Proteomes" id="UP001596500"/>
    </source>
</evidence>
<keyword evidence="7" id="KW-0732">Signal</keyword>
<evidence type="ECO:0000256" key="7">
    <source>
        <dbReference type="SAM" id="SignalP"/>
    </source>
</evidence>
<dbReference type="SUPFAM" id="SSF51695">
    <property type="entry name" value="PLC-like phosphodiesterases"/>
    <property type="match status" value="1"/>
</dbReference>
<feature type="chain" id="PRO_5047501550" description="1-phosphatidylinositol phosphodiesterase" evidence="7">
    <location>
        <begin position="27"/>
        <end position="366"/>
    </location>
</feature>
<evidence type="ECO:0000313" key="9">
    <source>
        <dbReference type="EMBL" id="MFC7439603.1"/>
    </source>
</evidence>
<feature type="domain" description="Phosphatidylinositol-specific phospholipase C X" evidence="8">
    <location>
        <begin position="101"/>
        <end position="226"/>
    </location>
</feature>
<dbReference type="InterPro" id="IPR051057">
    <property type="entry name" value="PI-PLC_domain"/>
</dbReference>
<keyword evidence="4" id="KW-0443">Lipid metabolism</keyword>
<sequence>MKHKIIVPIGVLVLCVSMLFPSVVAAADTDNQNWMEQVSGSDPNFGDRGLNQIILPGTHDSGTATFDDPNDPKDPGPDFWNLANPLISASAQAAKGITIKWSQTQQSAVKDQLHKGVRYFDLRVAPNVWNKGWNEVNVQETNLRTLHGLYGEPVENILYDTKRFLDTHPKEVVILDFQHFHEMTENGYLHLNRRIQDIFGSMLIPPSYGANVPLHRLWKENKRVIVLYGTDNQRYKSPIDIRERYANDFQKWIWDRHALLRSKWPNTMDTQVLKQVLDEEVRLNQTNDDHFCVLQGVLTPQTESIIKGTINISESSLREVAGKANRVVLNGLQNDWKNQKLNVIEVDFFDDTDLVDVMIQMNKNRP</sequence>
<accession>A0ABW2RF71</accession>